<name>A0A6J5GSE6_9BURK</name>
<gene>
    <name evidence="1" type="ORF">LMG28688_06138</name>
</gene>
<dbReference type="AlphaFoldDB" id="A0A6J5GSE6"/>
<sequence>MTCVHFPDVRGDIAINDKAVVDEEFVAGPDGGDCMNKNPITGFDCFAVRCTCMVQEARAVAAAAAINHTTVGETENIGVPVPGPLTGGGAAPAGHFALVLDEPLARGDGLQRKQSCAMDRGASCRDAAQSHGAIFPSETHSGSCCCVWVEAYCGSRPHSMRAAAWHTNNKKRQFLLPRLRPNSAPGATGRRFRSALMWQGEPDPDLA</sequence>
<dbReference type="EMBL" id="CADIKL010000045">
    <property type="protein sequence ID" value="CAB3805190.1"/>
    <property type="molecule type" value="Genomic_DNA"/>
</dbReference>
<protein>
    <submittedName>
        <fullName evidence="1">Uncharacterized protein</fullName>
    </submittedName>
</protein>
<reference evidence="1 2" key="1">
    <citation type="submission" date="2020-04" db="EMBL/GenBank/DDBJ databases">
        <authorList>
            <person name="De Canck E."/>
        </authorList>
    </citation>
    <scope>NUCLEOTIDE SEQUENCE [LARGE SCALE GENOMIC DNA]</scope>
    <source>
        <strain evidence="1 2">LMG 28688</strain>
    </source>
</reference>
<accession>A0A6J5GSE6</accession>
<dbReference type="Proteomes" id="UP000494119">
    <property type="component" value="Unassembled WGS sequence"/>
</dbReference>
<keyword evidence="2" id="KW-1185">Reference proteome</keyword>
<evidence type="ECO:0000313" key="2">
    <source>
        <dbReference type="Proteomes" id="UP000494119"/>
    </source>
</evidence>
<evidence type="ECO:0000313" key="1">
    <source>
        <dbReference type="EMBL" id="CAB3805190.1"/>
    </source>
</evidence>
<proteinExistence type="predicted"/>
<organism evidence="1 2">
    <name type="scientific">Paraburkholderia caffeinitolerans</name>
    <dbReference type="NCBI Taxonomy" id="1723730"/>
    <lineage>
        <taxon>Bacteria</taxon>
        <taxon>Pseudomonadati</taxon>
        <taxon>Pseudomonadota</taxon>
        <taxon>Betaproteobacteria</taxon>
        <taxon>Burkholderiales</taxon>
        <taxon>Burkholderiaceae</taxon>
        <taxon>Paraburkholderia</taxon>
    </lineage>
</organism>